<dbReference type="Gene3D" id="3.80.10.10">
    <property type="entry name" value="Ribonuclease Inhibitor"/>
    <property type="match status" value="2"/>
</dbReference>
<dbReference type="InterPro" id="IPR055414">
    <property type="entry name" value="LRR_R13L4/SHOC2-like"/>
</dbReference>
<evidence type="ECO:0000259" key="7">
    <source>
        <dbReference type="Pfam" id="PF23559"/>
    </source>
</evidence>
<dbReference type="InterPro" id="IPR041118">
    <property type="entry name" value="Rx_N"/>
</dbReference>
<dbReference type="Pfam" id="PF23559">
    <property type="entry name" value="WHD_DRP"/>
    <property type="match status" value="1"/>
</dbReference>
<dbReference type="PANTHER" id="PTHR36766">
    <property type="entry name" value="PLANT BROAD-SPECTRUM MILDEW RESISTANCE PROTEIN RPW8"/>
    <property type="match status" value="1"/>
</dbReference>
<reference evidence="9" key="1">
    <citation type="journal article" date="1997" name="Nucleic Acids Res.">
        <title>tRNAscan-SE: a program for improved detection of transfer RNA genes in genomic sequence.</title>
        <authorList>
            <person name="Lowe T.M."/>
            <person name="Eddy S.R."/>
        </authorList>
    </citation>
    <scope>NUCLEOTIDE SEQUENCE [LARGE SCALE GENOMIC DNA]</scope>
    <source>
        <strain evidence="9">r\B97-61/B2</strain>
    </source>
</reference>
<evidence type="ECO:0000256" key="4">
    <source>
        <dbReference type="ARBA" id="ARBA00022840"/>
    </source>
</evidence>
<feature type="domain" description="Disease resistance N-terminal" evidence="6">
    <location>
        <begin position="7"/>
        <end position="88"/>
    </location>
</feature>
<keyword evidence="4" id="KW-0067">ATP-binding</keyword>
<evidence type="ECO:0000313" key="9">
    <source>
        <dbReference type="Proteomes" id="UP000694886"/>
    </source>
</evidence>
<dbReference type="Gene3D" id="3.40.50.300">
    <property type="entry name" value="P-loop containing nucleotide triphosphate hydrolases"/>
    <property type="match status" value="1"/>
</dbReference>
<dbReference type="Pfam" id="PF00931">
    <property type="entry name" value="NB-ARC"/>
    <property type="match status" value="1"/>
</dbReference>
<dbReference type="RefSeq" id="XP_007033758.2">
    <property type="nucleotide sequence ID" value="XM_007033696.2"/>
</dbReference>
<evidence type="ECO:0000259" key="5">
    <source>
        <dbReference type="Pfam" id="PF00931"/>
    </source>
</evidence>
<proteinExistence type="predicted"/>
<dbReference type="InterPro" id="IPR058922">
    <property type="entry name" value="WHD_DRP"/>
</dbReference>
<name>A0AB32V7H5_THECC</name>
<dbReference type="GO" id="GO:0006952">
    <property type="term" value="P:defense response"/>
    <property type="evidence" value="ECO:0007669"/>
    <property type="project" value="UniProtKB-KW"/>
</dbReference>
<dbReference type="GO" id="GO:0043531">
    <property type="term" value="F:ADP binding"/>
    <property type="evidence" value="ECO:0007669"/>
    <property type="project" value="InterPro"/>
</dbReference>
<keyword evidence="2" id="KW-0547">Nucleotide-binding</keyword>
<feature type="domain" description="Disease resistance protein winged helix" evidence="7">
    <location>
        <begin position="410"/>
        <end position="481"/>
    </location>
</feature>
<keyword evidence="3" id="KW-0611">Plant defense</keyword>
<dbReference type="Proteomes" id="UP000694886">
    <property type="component" value="Chromosome 4"/>
</dbReference>
<dbReference type="InterPro" id="IPR032675">
    <property type="entry name" value="LRR_dom_sf"/>
</dbReference>
<dbReference type="Gramene" id="Tc04v2_t013430.1">
    <property type="protein sequence ID" value="Tc04v2_p013430.1"/>
    <property type="gene ID" value="Tc04v2_g013430"/>
</dbReference>
<gene>
    <name evidence="10" type="primary">LOC18602361</name>
</gene>
<dbReference type="GO" id="GO:0051707">
    <property type="term" value="P:response to other organism"/>
    <property type="evidence" value="ECO:0007669"/>
    <property type="project" value="UniProtKB-ARBA"/>
</dbReference>
<dbReference type="Pfam" id="PF18052">
    <property type="entry name" value="Rx_N"/>
    <property type="match status" value="1"/>
</dbReference>
<evidence type="ECO:0000259" key="6">
    <source>
        <dbReference type="Pfam" id="PF18052"/>
    </source>
</evidence>
<feature type="domain" description="Disease resistance R13L4/SHOC-2-like LRR" evidence="8">
    <location>
        <begin position="544"/>
        <end position="817"/>
    </location>
</feature>
<dbReference type="GO" id="GO:0005524">
    <property type="term" value="F:ATP binding"/>
    <property type="evidence" value="ECO:0007669"/>
    <property type="project" value="UniProtKB-KW"/>
</dbReference>
<dbReference type="PANTHER" id="PTHR36766:SF61">
    <property type="entry name" value="NB-ARC DOMAIN DISEASE RESISTANCE PROTEIN"/>
    <property type="match status" value="1"/>
</dbReference>
<evidence type="ECO:0000256" key="1">
    <source>
        <dbReference type="ARBA" id="ARBA00022737"/>
    </source>
</evidence>
<dbReference type="KEGG" id="tcc:18602361"/>
<sequence length="1028" mass="115750">MADTIASPLLQSLLDRLDSFCLSFGDGDEMLTRLRSVVASVKEVAAVAEQRFEMAAETKRWLTEVKRLACELDYLLDDYEQQVRKVRNQKLISSCFCFLTRIENRRPIEHVLQKLTTLASQGDWPLETNWRPDLYFRLYSGTSFVGSEPEVVGRDLDRDKVISLLFRKTQACKVVSIVGVGGLGKTALARLIYNDEKLTRTFRYRYWVSLGNDLNVNIERIGVAICSRKILSMNALEDGVTRELVGKTFLVVLDNLCHEEMDLAITLRRWFSVGSPGSAVIVTTRSTAAADSVGDMPVYYLQPLRDADCLDMFWKVALLPREEMEENQNTKLSEIGKAVVANCRGLPLAVKILGALLPYNGEMDDWLSVASLALLELQKYSYTSNILPVLCLSYDLLPSKLKQCFAYCSIFPREFWISKENLMQLWIAEGFLQTSGSSESLDDIAEDCFMKLLQCSFFEDIIRDDSGNILCRMHDLVYDFALTVSSTTCSVMRIASFEHFSAELRHCSLICESEPSPALRYFSKLGDLQTLLLLSGNFDSISDAIFSRFSHLRVLDFCQTGICELPVSIGALKHMRYLDLSRTYIRKIPESIGNLKYLQILKLTDCYNLEELPKTLPQLTNLINLGIWSCCSLTYFPSGIGKLRLLKKLPTFVLGKRSDCAKLNDLSGLDLTERLEIKNLENVTKEADAQDAKLYEKVSLHSLGLSWGDNDCMNAQMSAKILENLSPPQNLRDLCLKGYRGSSFPSWMNQSLLNLLKISLINCSCQELPPLGQLPSLKVLYLKGMSEVRTIGHEFYGNGAVRGFPCLEQLEIYDMHNLEGWKSIQMEKTEIFTVVGGSSGPLSQEAFPCLDKLVVKGCRRLTALPVIPNLRSLALCDSNGMLLCSVVHLPSLSSLVIEKLKELESLTDYSKSFCSIEKLTLYDCDHLDYLFERNQVFSALKYLSILYCDGLMSLPLGLRLLTSLQRFDVIECGHLNDISILQTLSSLQELIIEGCPMLLSLPSGIHNLTNLRRLVIKGCPALQKDTWI</sequence>
<dbReference type="InterPro" id="IPR027417">
    <property type="entry name" value="P-loop_NTPase"/>
</dbReference>
<dbReference type="FunFam" id="1.10.10.10:FF:000322">
    <property type="entry name" value="Probable disease resistance protein At1g63360"/>
    <property type="match status" value="1"/>
</dbReference>
<dbReference type="InterPro" id="IPR002182">
    <property type="entry name" value="NB-ARC"/>
</dbReference>
<evidence type="ECO:0000256" key="2">
    <source>
        <dbReference type="ARBA" id="ARBA00022741"/>
    </source>
</evidence>
<dbReference type="Gene3D" id="1.20.5.4130">
    <property type="match status" value="1"/>
</dbReference>
<dbReference type="PRINTS" id="PR00364">
    <property type="entry name" value="DISEASERSIST"/>
</dbReference>
<evidence type="ECO:0000259" key="8">
    <source>
        <dbReference type="Pfam" id="PF23598"/>
    </source>
</evidence>
<dbReference type="Gene3D" id="1.10.10.10">
    <property type="entry name" value="Winged helix-like DNA-binding domain superfamily/Winged helix DNA-binding domain"/>
    <property type="match status" value="1"/>
</dbReference>
<reference evidence="10" key="2">
    <citation type="submission" date="2025-08" db="UniProtKB">
        <authorList>
            <consortium name="RefSeq"/>
        </authorList>
    </citation>
    <scope>IDENTIFICATION</scope>
</reference>
<organism evidence="9 10">
    <name type="scientific">Theobroma cacao</name>
    <name type="common">Cacao</name>
    <name type="synonym">Cocoa</name>
    <dbReference type="NCBI Taxonomy" id="3641"/>
    <lineage>
        <taxon>Eukaryota</taxon>
        <taxon>Viridiplantae</taxon>
        <taxon>Streptophyta</taxon>
        <taxon>Embryophyta</taxon>
        <taxon>Tracheophyta</taxon>
        <taxon>Spermatophyta</taxon>
        <taxon>Magnoliopsida</taxon>
        <taxon>eudicotyledons</taxon>
        <taxon>Gunneridae</taxon>
        <taxon>Pentapetalae</taxon>
        <taxon>rosids</taxon>
        <taxon>malvids</taxon>
        <taxon>Malvales</taxon>
        <taxon>Malvaceae</taxon>
        <taxon>Byttnerioideae</taxon>
        <taxon>Theobroma</taxon>
    </lineage>
</organism>
<dbReference type="InterPro" id="IPR036388">
    <property type="entry name" value="WH-like_DNA-bd_sf"/>
</dbReference>
<evidence type="ECO:0000256" key="3">
    <source>
        <dbReference type="ARBA" id="ARBA00022821"/>
    </source>
</evidence>
<dbReference type="Pfam" id="PF23598">
    <property type="entry name" value="LRR_14"/>
    <property type="match status" value="1"/>
</dbReference>
<dbReference type="SUPFAM" id="SSF52058">
    <property type="entry name" value="L domain-like"/>
    <property type="match status" value="1"/>
</dbReference>
<dbReference type="InterPro" id="IPR042197">
    <property type="entry name" value="Apaf_helical"/>
</dbReference>
<keyword evidence="1" id="KW-0677">Repeat</keyword>
<accession>A0AB32V7H5</accession>
<protein>
    <submittedName>
        <fullName evidence="10">Disease resistance protein RGA1</fullName>
    </submittedName>
</protein>
<feature type="domain" description="NB-ARC" evidence="5">
    <location>
        <begin position="158"/>
        <end position="317"/>
    </location>
</feature>
<dbReference type="SUPFAM" id="SSF52540">
    <property type="entry name" value="P-loop containing nucleoside triphosphate hydrolases"/>
    <property type="match status" value="1"/>
</dbReference>
<dbReference type="GeneID" id="18602361"/>
<evidence type="ECO:0000313" key="10">
    <source>
        <dbReference type="RefSeq" id="XP_007033758.2"/>
    </source>
</evidence>
<dbReference type="Gene3D" id="1.10.8.430">
    <property type="entry name" value="Helical domain of apoptotic protease-activating factors"/>
    <property type="match status" value="1"/>
</dbReference>
<dbReference type="AlphaFoldDB" id="A0AB32V7H5"/>